<accession>A0AB35YRY7</accession>
<name>A0AB35YRY7_9FLAO</name>
<reference evidence="1 4" key="1">
    <citation type="submission" date="2024-01" db="EMBL/GenBank/DDBJ databases">
        <title>Aequorivita flavus sp. nov., isolated from deep-sea sediment.</title>
        <authorList>
            <person name="Chen X."/>
        </authorList>
    </citation>
    <scope>NUCLEOTIDE SEQUENCE</scope>
    <source>
        <strain evidence="1">MCCC 1A16923</strain>
        <strain evidence="2 4">MCCC 1A16935</strain>
    </source>
</reference>
<dbReference type="RefSeq" id="WP_342687052.1">
    <property type="nucleotide sequence ID" value="NZ_JAZBJM010000003.1"/>
</dbReference>
<dbReference type="Proteomes" id="UP001388259">
    <property type="component" value="Unassembled WGS sequence"/>
</dbReference>
<dbReference type="AlphaFoldDB" id="A0AB35YRY7"/>
<dbReference type="EMBL" id="JBANCF010000003">
    <property type="protein sequence ID" value="MEM0573071.1"/>
    <property type="molecule type" value="Genomic_DNA"/>
</dbReference>
<protein>
    <submittedName>
        <fullName evidence="1">Uncharacterized protein</fullName>
    </submittedName>
</protein>
<comment type="caution">
    <text evidence="1">The sequence shown here is derived from an EMBL/GenBank/DDBJ whole genome shotgun (WGS) entry which is preliminary data.</text>
</comment>
<keyword evidence="4" id="KW-1185">Reference proteome</keyword>
<gene>
    <name evidence="2" type="ORF">VZD24_06065</name>
    <name evidence="1" type="ORF">VZD85_06505</name>
</gene>
<dbReference type="Proteomes" id="UP001390963">
    <property type="component" value="Unassembled WGS sequence"/>
</dbReference>
<dbReference type="EMBL" id="JAZBJM010000003">
    <property type="protein sequence ID" value="MEM0517997.1"/>
    <property type="molecule type" value="Genomic_DNA"/>
</dbReference>
<evidence type="ECO:0000313" key="2">
    <source>
        <dbReference type="EMBL" id="MEM0573071.1"/>
    </source>
</evidence>
<proteinExistence type="predicted"/>
<organism evidence="1 3">
    <name type="scientific">Aequorivita flava</name>
    <dbReference type="NCBI Taxonomy" id="3114371"/>
    <lineage>
        <taxon>Bacteria</taxon>
        <taxon>Pseudomonadati</taxon>
        <taxon>Bacteroidota</taxon>
        <taxon>Flavobacteriia</taxon>
        <taxon>Flavobacteriales</taxon>
        <taxon>Flavobacteriaceae</taxon>
        <taxon>Aequorivita</taxon>
    </lineage>
</organism>
<sequence>MLFFLCFYKGFCTINPEEDPNNIVDEMLFEIRAVQREYAIKRELIFLHLQQANSLLQNAKTTDEKVDLLIQKDAFSTELEFLKNSELRDISKIRYIKGLQIIKLLYEKTLSLDHHFAAVSTLRDVNNISNPNNYPEFVEMKDKLKTTQDKRTGFDLPSLLNSNIYTSVVYSFVSMFTNTNTSKAEKDNGLKEVECILDFTLRMHNDLNTIYFETAFLQKKNENISEAIKELFKEYTKPLEYSTSLEDCRKSDDWDAVRKNLDTYLATLDKTLEDNSKLDAARNLQINLEFPVDRLLQFITEYNNFINEGVNFYEKFQIMLSS</sequence>
<evidence type="ECO:0000313" key="4">
    <source>
        <dbReference type="Proteomes" id="UP001390963"/>
    </source>
</evidence>
<evidence type="ECO:0000313" key="1">
    <source>
        <dbReference type="EMBL" id="MEM0517997.1"/>
    </source>
</evidence>
<evidence type="ECO:0000313" key="3">
    <source>
        <dbReference type="Proteomes" id="UP001388259"/>
    </source>
</evidence>